<evidence type="ECO:0000313" key="1">
    <source>
        <dbReference type="EMBL" id="NYT28572.1"/>
    </source>
</evidence>
<name>A0A853F4J7_9GAMM</name>
<dbReference type="AlphaFoldDB" id="A0A853F4J7"/>
<proteinExistence type="predicted"/>
<sequence length="118" mass="13643">MDVMHNLLNIETTLERIAVSLEKISDTPINYAVEAKNEKPKKGKQKMDRDFELDELIAVATEYVLLEEGNEEQLKNEVLVRYNVTSFANLSCDEMCELRQNLRIQLDKNKKEQKIGKG</sequence>
<comment type="caution">
    <text evidence="1">The sequence shown here is derived from an EMBL/GenBank/DDBJ whole genome shotgun (WGS) entry which is preliminary data.</text>
</comment>
<reference evidence="1 2" key="1">
    <citation type="submission" date="2020-05" db="EMBL/GenBank/DDBJ databases">
        <title>Horizontal transmission and recombination maintain forever young bacterial symbiont genomes.</title>
        <authorList>
            <person name="Russell S.L."/>
            <person name="Pepper-Tunick E."/>
            <person name="Svedberg J."/>
            <person name="Byrne A."/>
            <person name="Ruelas Castillo J."/>
            <person name="Vollmers C."/>
            <person name="Beinart R.A."/>
            <person name="Corbett-Detig R."/>
        </authorList>
    </citation>
    <scope>NUCLEOTIDE SEQUENCE [LARGE SCALE GENOMIC DNA]</scope>
    <source>
        <strain evidence="1">455</strain>
    </source>
</reference>
<protein>
    <submittedName>
        <fullName evidence="1">Uncharacterized protein</fullName>
    </submittedName>
</protein>
<evidence type="ECO:0000313" key="2">
    <source>
        <dbReference type="Proteomes" id="UP000568751"/>
    </source>
</evidence>
<dbReference type="Proteomes" id="UP000568751">
    <property type="component" value="Unassembled WGS sequence"/>
</dbReference>
<dbReference type="EMBL" id="JACCHT010000003">
    <property type="protein sequence ID" value="NYT28572.1"/>
    <property type="molecule type" value="Genomic_DNA"/>
</dbReference>
<accession>A0A853F4J7</accession>
<gene>
    <name evidence="1" type="ORF">H0A76_12360</name>
</gene>
<organism evidence="1 2">
    <name type="scientific">Candidatus Thiodubiliella endoseptemdiera</name>
    <dbReference type="NCBI Taxonomy" id="2738886"/>
    <lineage>
        <taxon>Bacteria</taxon>
        <taxon>Pseudomonadati</taxon>
        <taxon>Pseudomonadota</taxon>
        <taxon>Gammaproteobacteria</taxon>
        <taxon>Candidatus Pseudothioglobaceae</taxon>
        <taxon>Candidatus Thiodubiliella</taxon>
    </lineage>
</organism>